<reference evidence="1" key="1">
    <citation type="submission" date="2014-11" db="EMBL/GenBank/DDBJ databases">
        <authorList>
            <person name="Amaro Gonzalez C."/>
        </authorList>
    </citation>
    <scope>NUCLEOTIDE SEQUENCE</scope>
</reference>
<dbReference type="EMBL" id="GBXM01003291">
    <property type="protein sequence ID" value="JAI05287.1"/>
    <property type="molecule type" value="Transcribed_RNA"/>
</dbReference>
<accession>A0A0E9XSA6</accession>
<name>A0A0E9XSA6_ANGAN</name>
<organism evidence="1">
    <name type="scientific">Anguilla anguilla</name>
    <name type="common">European freshwater eel</name>
    <name type="synonym">Muraena anguilla</name>
    <dbReference type="NCBI Taxonomy" id="7936"/>
    <lineage>
        <taxon>Eukaryota</taxon>
        <taxon>Metazoa</taxon>
        <taxon>Chordata</taxon>
        <taxon>Craniata</taxon>
        <taxon>Vertebrata</taxon>
        <taxon>Euteleostomi</taxon>
        <taxon>Actinopterygii</taxon>
        <taxon>Neopterygii</taxon>
        <taxon>Teleostei</taxon>
        <taxon>Anguilliformes</taxon>
        <taxon>Anguillidae</taxon>
        <taxon>Anguilla</taxon>
    </lineage>
</organism>
<sequence>MTCMYCKCTHIFYKIESILLCYTVVINFFS</sequence>
<reference evidence="1" key="2">
    <citation type="journal article" date="2015" name="Fish Shellfish Immunol.">
        <title>Early steps in the European eel (Anguilla anguilla)-Vibrio vulnificus interaction in the gills: Role of the RtxA13 toxin.</title>
        <authorList>
            <person name="Callol A."/>
            <person name="Pajuelo D."/>
            <person name="Ebbesson L."/>
            <person name="Teles M."/>
            <person name="MacKenzie S."/>
            <person name="Amaro C."/>
        </authorList>
    </citation>
    <scope>NUCLEOTIDE SEQUENCE</scope>
</reference>
<proteinExistence type="predicted"/>
<evidence type="ECO:0000313" key="1">
    <source>
        <dbReference type="EMBL" id="JAI05287.1"/>
    </source>
</evidence>
<dbReference type="AlphaFoldDB" id="A0A0E9XSA6"/>
<protein>
    <submittedName>
        <fullName evidence="1">Uncharacterized protein</fullName>
    </submittedName>
</protein>